<evidence type="ECO:0000256" key="5">
    <source>
        <dbReference type="ARBA" id="ARBA00023033"/>
    </source>
</evidence>
<feature type="transmembrane region" description="Helical" evidence="6">
    <location>
        <begin position="155"/>
        <end position="175"/>
    </location>
</feature>
<evidence type="ECO:0000259" key="7">
    <source>
        <dbReference type="Pfam" id="PF01494"/>
    </source>
</evidence>
<sequence>MGWVFNATTEQEAESSWENIFVASVLLTPLMTLVYNYAGRPFYLTGIGCFKVALCLSYLRFTARTTPGNFRRIVLVVIAFVVSTTITFIILNIFGCVPVSKIFDRKIPGNCLPFAPVNFYISTAIVLSDVIIFLLPIRMIRFLSLPPKKKAQICVMFGLGLFTTVFSILRAAAIPNIAYGNGDSTNLVLYSDIELNVGIITSCLPYLRKLFERKKIGAGVQITPNATQIMRHFGLIDRLLEAGAEPLGITRLIDFKSGRTIGERPGWRWAQKAFGNHWYTIHRADYQRVLADEAIRLGAEIRFGANVVHVECTEAPFVRLEGGEKIYADLVVGADGIGSVVRDFVYDRELPFVSRGEVAYRAVIPRSKLEALDDDVYGRLTAGGAMMWIWSGPGTHATAYPVRNNTVFNLVVLGPDDLPEGVSKAKAEREQMELACKDWDPLLRKVVREASTSVIKWKVVYMDELDTWVEGHVLLLGDSCHPTPPYQAQGSAMAMEDGACLGTLLGLYQKSGNGMALRELLHLYCDIRKDRTALQSRGMKSNAKLFQIKTEDDREEREQMLSQLKWDKNSRSEKWTWGDMGYQTELNAYDAVADSERAYKRRFSGRL</sequence>
<feature type="transmembrane region" description="Helical" evidence="6">
    <location>
        <begin position="43"/>
        <end position="61"/>
    </location>
</feature>
<dbReference type="InterPro" id="IPR002938">
    <property type="entry name" value="FAD-bd"/>
</dbReference>
<gene>
    <name evidence="9" type="ORF">C1H76_8781</name>
</gene>
<dbReference type="AlphaFoldDB" id="A0A4V6DUB8"/>
<protein>
    <submittedName>
        <fullName evidence="9">FAD-binding domain-containing protein 51</fullName>
    </submittedName>
</protein>
<dbReference type="Gene3D" id="3.50.50.60">
    <property type="entry name" value="FAD/NAD(P)-binding domain"/>
    <property type="match status" value="1"/>
</dbReference>
<keyword evidence="6" id="KW-1133">Transmembrane helix</keyword>
<keyword evidence="6" id="KW-0472">Membrane</keyword>
<keyword evidence="4" id="KW-0560">Oxidoreductase</keyword>
<dbReference type="EMBL" id="PTQR01000123">
    <property type="protein sequence ID" value="TKX18892.1"/>
    <property type="molecule type" value="Genomic_DNA"/>
</dbReference>
<keyword evidence="5" id="KW-0503">Monooxygenase</keyword>
<comment type="caution">
    <text evidence="9">The sequence shown here is derived from an EMBL/GenBank/DDBJ whole genome shotgun (WGS) entry which is preliminary data.</text>
</comment>
<dbReference type="GO" id="GO:0004497">
    <property type="term" value="F:monooxygenase activity"/>
    <property type="evidence" value="ECO:0007669"/>
    <property type="project" value="UniProtKB-KW"/>
</dbReference>
<feature type="transmembrane region" description="Helical" evidence="6">
    <location>
        <begin position="20"/>
        <end position="37"/>
    </location>
</feature>
<dbReference type="InterPro" id="IPR050493">
    <property type="entry name" value="FAD-dep_Monooxygenase_BioMet"/>
</dbReference>
<evidence type="ECO:0000256" key="6">
    <source>
        <dbReference type="SAM" id="Phobius"/>
    </source>
</evidence>
<keyword evidence="2" id="KW-0285">Flavoprotein</keyword>
<evidence type="ECO:0000313" key="10">
    <source>
        <dbReference type="Proteomes" id="UP000308133"/>
    </source>
</evidence>
<dbReference type="Pfam" id="PF20684">
    <property type="entry name" value="Fung_rhodopsin"/>
    <property type="match status" value="1"/>
</dbReference>
<evidence type="ECO:0000256" key="4">
    <source>
        <dbReference type="ARBA" id="ARBA00023002"/>
    </source>
</evidence>
<name>A0A4V6DUB8_9PEZI</name>
<accession>A0A4V6DUB8</accession>
<dbReference type="SUPFAM" id="SSF54373">
    <property type="entry name" value="FAD-linked reductases, C-terminal domain"/>
    <property type="match status" value="1"/>
</dbReference>
<feature type="domain" description="Rhodopsin" evidence="8">
    <location>
        <begin position="34"/>
        <end position="213"/>
    </location>
</feature>
<comment type="similarity">
    <text evidence="1">Belongs to the paxM FAD-dependent monooxygenase family.</text>
</comment>
<dbReference type="Proteomes" id="UP000308133">
    <property type="component" value="Unassembled WGS sequence"/>
</dbReference>
<keyword evidence="6" id="KW-0812">Transmembrane</keyword>
<organism evidence="9 10">
    <name type="scientific">Elsinoe australis</name>
    <dbReference type="NCBI Taxonomy" id="40998"/>
    <lineage>
        <taxon>Eukaryota</taxon>
        <taxon>Fungi</taxon>
        <taxon>Dikarya</taxon>
        <taxon>Ascomycota</taxon>
        <taxon>Pezizomycotina</taxon>
        <taxon>Dothideomycetes</taxon>
        <taxon>Dothideomycetidae</taxon>
        <taxon>Myriangiales</taxon>
        <taxon>Elsinoaceae</taxon>
        <taxon>Elsinoe</taxon>
    </lineage>
</organism>
<dbReference type="GO" id="GO:0071949">
    <property type="term" value="F:FAD binding"/>
    <property type="evidence" value="ECO:0007669"/>
    <property type="project" value="InterPro"/>
</dbReference>
<keyword evidence="3" id="KW-0274">FAD</keyword>
<dbReference type="Pfam" id="PF01494">
    <property type="entry name" value="FAD_binding_3"/>
    <property type="match status" value="1"/>
</dbReference>
<evidence type="ECO:0000259" key="8">
    <source>
        <dbReference type="Pfam" id="PF20684"/>
    </source>
</evidence>
<evidence type="ECO:0000256" key="1">
    <source>
        <dbReference type="ARBA" id="ARBA00007992"/>
    </source>
</evidence>
<dbReference type="SUPFAM" id="SSF51905">
    <property type="entry name" value="FAD/NAD(P)-binding domain"/>
    <property type="match status" value="1"/>
</dbReference>
<dbReference type="PANTHER" id="PTHR13789">
    <property type="entry name" value="MONOOXYGENASE"/>
    <property type="match status" value="1"/>
</dbReference>
<evidence type="ECO:0000313" key="9">
    <source>
        <dbReference type="EMBL" id="TKX18892.1"/>
    </source>
</evidence>
<feature type="transmembrane region" description="Helical" evidence="6">
    <location>
        <begin position="73"/>
        <end position="94"/>
    </location>
</feature>
<evidence type="ECO:0000256" key="2">
    <source>
        <dbReference type="ARBA" id="ARBA00022630"/>
    </source>
</evidence>
<dbReference type="InterPro" id="IPR049326">
    <property type="entry name" value="Rhodopsin_dom_fungi"/>
</dbReference>
<proteinExistence type="inferred from homology"/>
<evidence type="ECO:0000256" key="3">
    <source>
        <dbReference type="ARBA" id="ARBA00022827"/>
    </source>
</evidence>
<dbReference type="InterPro" id="IPR036188">
    <property type="entry name" value="FAD/NAD-bd_sf"/>
</dbReference>
<feature type="transmembrane region" description="Helical" evidence="6">
    <location>
        <begin position="114"/>
        <end position="135"/>
    </location>
</feature>
<dbReference type="PANTHER" id="PTHR13789:SF311">
    <property type="entry name" value="HYDROXYLASE, PUTATIVE (AFU_ORTHOLOGUE AFUA_5G10180)-RELATED"/>
    <property type="match status" value="1"/>
</dbReference>
<feature type="domain" description="FAD-binding" evidence="7">
    <location>
        <begin position="222"/>
        <end position="531"/>
    </location>
</feature>
<reference evidence="9 10" key="1">
    <citation type="submission" date="2018-02" db="EMBL/GenBank/DDBJ databases">
        <title>Draft genome sequences of Elsinoe sp., causing black scab on jojoba.</title>
        <authorList>
            <person name="Stodart B."/>
            <person name="Jeffress S."/>
            <person name="Ash G."/>
            <person name="Arun Chinnappa K."/>
        </authorList>
    </citation>
    <scope>NUCLEOTIDE SEQUENCE [LARGE SCALE GENOMIC DNA]</scope>
    <source>
        <strain evidence="9 10">Hillstone_2</strain>
    </source>
</reference>
<dbReference type="PRINTS" id="PR00420">
    <property type="entry name" value="RNGMNOXGNASE"/>
</dbReference>